<proteinExistence type="predicted"/>
<feature type="compositionally biased region" description="Basic and acidic residues" evidence="1">
    <location>
        <begin position="369"/>
        <end position="383"/>
    </location>
</feature>
<dbReference type="InParanoid" id="A0A1Y2B3J4"/>
<accession>A0A1Y2B3J4</accession>
<dbReference type="Proteomes" id="UP000193986">
    <property type="component" value="Unassembled WGS sequence"/>
</dbReference>
<feature type="compositionally biased region" description="Basic and acidic residues" evidence="1">
    <location>
        <begin position="267"/>
        <end position="281"/>
    </location>
</feature>
<feature type="region of interest" description="Disordered" evidence="1">
    <location>
        <begin position="260"/>
        <end position="282"/>
    </location>
</feature>
<feature type="compositionally biased region" description="Polar residues" evidence="1">
    <location>
        <begin position="18"/>
        <end position="35"/>
    </location>
</feature>
<gene>
    <name evidence="2" type="ORF">BCR39DRAFT_588340</name>
</gene>
<organism evidence="2 3">
    <name type="scientific">Naematelia encephala</name>
    <dbReference type="NCBI Taxonomy" id="71784"/>
    <lineage>
        <taxon>Eukaryota</taxon>
        <taxon>Fungi</taxon>
        <taxon>Dikarya</taxon>
        <taxon>Basidiomycota</taxon>
        <taxon>Agaricomycotina</taxon>
        <taxon>Tremellomycetes</taxon>
        <taxon>Tremellales</taxon>
        <taxon>Naemateliaceae</taxon>
        <taxon>Naematelia</taxon>
    </lineage>
</organism>
<dbReference type="EMBL" id="MCFC01000026">
    <property type="protein sequence ID" value="ORY29296.1"/>
    <property type="molecule type" value="Genomic_DNA"/>
</dbReference>
<evidence type="ECO:0000313" key="2">
    <source>
        <dbReference type="EMBL" id="ORY29296.1"/>
    </source>
</evidence>
<protein>
    <submittedName>
        <fullName evidence="2">Uncharacterized protein</fullName>
    </submittedName>
</protein>
<feature type="compositionally biased region" description="Low complexity" evidence="1">
    <location>
        <begin position="1"/>
        <end position="17"/>
    </location>
</feature>
<name>A0A1Y2B3J4_9TREE</name>
<feature type="compositionally biased region" description="Polar residues" evidence="1">
    <location>
        <begin position="395"/>
        <end position="404"/>
    </location>
</feature>
<feature type="region of interest" description="Disordered" evidence="1">
    <location>
        <begin position="561"/>
        <end position="581"/>
    </location>
</feature>
<feature type="compositionally biased region" description="Polar residues" evidence="1">
    <location>
        <begin position="341"/>
        <end position="362"/>
    </location>
</feature>
<feature type="region of interest" description="Disordered" evidence="1">
    <location>
        <begin position="49"/>
        <end position="99"/>
    </location>
</feature>
<feature type="region of interest" description="Disordered" evidence="1">
    <location>
        <begin position="320"/>
        <end position="406"/>
    </location>
</feature>
<feature type="compositionally biased region" description="Polar residues" evidence="1">
    <location>
        <begin position="171"/>
        <end position="206"/>
    </location>
</feature>
<reference evidence="2 3" key="1">
    <citation type="submission" date="2016-07" db="EMBL/GenBank/DDBJ databases">
        <title>Pervasive Adenine N6-methylation of Active Genes in Fungi.</title>
        <authorList>
            <consortium name="DOE Joint Genome Institute"/>
            <person name="Mondo S.J."/>
            <person name="Dannebaum R.O."/>
            <person name="Kuo R.C."/>
            <person name="Labutti K."/>
            <person name="Haridas S."/>
            <person name="Kuo A."/>
            <person name="Salamov A."/>
            <person name="Ahrendt S.R."/>
            <person name="Lipzen A."/>
            <person name="Sullivan W."/>
            <person name="Andreopoulos W.B."/>
            <person name="Clum A."/>
            <person name="Lindquist E."/>
            <person name="Daum C."/>
            <person name="Ramamoorthy G.K."/>
            <person name="Gryganskyi A."/>
            <person name="Culley D."/>
            <person name="Magnuson J.K."/>
            <person name="James T.Y."/>
            <person name="O'Malley M.A."/>
            <person name="Stajich J.E."/>
            <person name="Spatafora J.W."/>
            <person name="Visel A."/>
            <person name="Grigoriev I.V."/>
        </authorList>
    </citation>
    <scope>NUCLEOTIDE SEQUENCE [LARGE SCALE GENOMIC DNA]</scope>
    <source>
        <strain evidence="2 3">68-887.2</strain>
    </source>
</reference>
<evidence type="ECO:0000313" key="3">
    <source>
        <dbReference type="Proteomes" id="UP000193986"/>
    </source>
</evidence>
<feature type="region of interest" description="Disordered" evidence="1">
    <location>
        <begin position="1"/>
        <end position="35"/>
    </location>
</feature>
<evidence type="ECO:0000256" key="1">
    <source>
        <dbReference type="SAM" id="MobiDB-lite"/>
    </source>
</evidence>
<keyword evidence="3" id="KW-1185">Reference proteome</keyword>
<comment type="caution">
    <text evidence="2">The sequence shown here is derived from an EMBL/GenBank/DDBJ whole genome shotgun (WGS) entry which is preliminary data.</text>
</comment>
<feature type="compositionally biased region" description="Polar residues" evidence="1">
    <location>
        <begin position="80"/>
        <end position="99"/>
    </location>
</feature>
<feature type="region of interest" description="Disordered" evidence="1">
    <location>
        <begin position="114"/>
        <end position="136"/>
    </location>
</feature>
<dbReference type="AlphaFoldDB" id="A0A1Y2B3J4"/>
<feature type="region of interest" description="Disordered" evidence="1">
    <location>
        <begin position="156"/>
        <end position="206"/>
    </location>
</feature>
<sequence>MTSSHGSRHLASSSGSSCPSTRDISGPQANGRDTSNICRHQLQDNLLGGNLGHQGADFDANTGHHYTPQPHSHIPDSSEDVSNWLSQSGQKTSNGDWPITNQLNQLFVSNHHQDTSHFDGNVTHPGDPFSSHQDQDQVSSWLKSCPCLGSPSPGLSSRLNNDFDGRPASYPTDTFQTNSLPHRESPPSSTIILNDSTAQGSQSDPLSLSNIAGQGDCLPPDIDMDILDPLSSFIDLTGSYRYFSDRWPIKFSMSQYYQKNQPFGDDANQKDNNGDVSHPHSDTSFFQRTQHAISLSEVPVASHDLTNPIQTAEKFHSNLSPASNMLSKDAGNGSGSALALTGSQSDKTQVTSGSRSLNSTQVVPRKRKLEQERTKHGGDDGARSSKSCQILPKDVSSSPSQTGASRPFVLSTPEGTIFSMYCINFNRTYEEFLSVTACDSCGEPNKYPPKLYHGRTIKYRQVIRAYCCGRYQCYVDCRTTAMITSGLSFAKAGARVHAACGALSSWTCGETTHPHKRLKGKDGTRSMPHPTSQNPLWSCSMICLEAQMRAAGLTLIFEGPSMEGSTSAPEASSKRARRDPT</sequence>